<dbReference type="Pfam" id="PF12796">
    <property type="entry name" value="Ank_2"/>
    <property type="match status" value="3"/>
</dbReference>
<sequence>MEPAELLDPGEHLSAVQANKLLQCVLMNQTAEVVKLISRGVPGLVNLREPHSGQTALHRAATMGTLEMLQQLLILGADVDIRDKKGRTALMDAVELGRTDVTSTLLSSGATTKARDVQGCGVVQYCMYPTQHHITCLEMVLEYKANPNAMSSHVPPPLVIACSLADQVPQLAMLLLSRRGNPNCKDETSGRTALMEAARVGSAIVVKELLQSGADVLPVDIEENNAVHLSMVTGSLSILQMLAGFGAKVGVMNKNGDTPLHNAARVGVALCCRFLIQRGCNPKKKNHIGALPRALAKAAGYRDAMKEIRKGELSWGKTPRHGAPNPEAIQLFDWVLAHADELRDALELALDVLAGALVDEADVQCILQIHSKEGCICLQEFLNGTQYMTKAYMPHLDTGRQRQKRQGGKKKKKKGKTPLPICMASDALTPHAYYGRLPAHFIECGPHPLHFSIIASCENSLQDDSAWHVEPPQPMFLEMSTVMRAGLVEALLLSFTRGVPVDVMDRYFKTPLMVACSLGNNELTQMLIHLGANISAQDNFGWTPLHHACLAGHEEVTSSLLMAGADPNTPSLAGATPLMRAVQSGCVGLIQILLQNKVDVQAVNHAGELSRALDIANTYAETHIIKMIEEYIEAGPPPPKGKEKRQREDLNPKCCQKKVIHN</sequence>
<feature type="repeat" description="ANK" evidence="1">
    <location>
        <begin position="507"/>
        <end position="539"/>
    </location>
</feature>
<accession>A0A8C4QS59</accession>
<keyword evidence="1" id="KW-0040">ANK repeat</keyword>
<dbReference type="InterPro" id="IPR002110">
    <property type="entry name" value="Ankyrin_rpt"/>
</dbReference>
<dbReference type="PRINTS" id="PR01415">
    <property type="entry name" value="ANKYRIN"/>
</dbReference>
<dbReference type="Proteomes" id="UP000694388">
    <property type="component" value="Unplaced"/>
</dbReference>
<feature type="repeat" description="ANK" evidence="1">
    <location>
        <begin position="573"/>
        <end position="605"/>
    </location>
</feature>
<evidence type="ECO:0000256" key="2">
    <source>
        <dbReference type="SAM" id="MobiDB-lite"/>
    </source>
</evidence>
<dbReference type="InterPro" id="IPR036770">
    <property type="entry name" value="Ankyrin_rpt-contain_sf"/>
</dbReference>
<organism evidence="3 4">
    <name type="scientific">Eptatretus burgeri</name>
    <name type="common">Inshore hagfish</name>
    <dbReference type="NCBI Taxonomy" id="7764"/>
    <lineage>
        <taxon>Eukaryota</taxon>
        <taxon>Metazoa</taxon>
        <taxon>Chordata</taxon>
        <taxon>Craniata</taxon>
        <taxon>Vertebrata</taxon>
        <taxon>Cyclostomata</taxon>
        <taxon>Myxini</taxon>
        <taxon>Myxiniformes</taxon>
        <taxon>Myxinidae</taxon>
        <taxon>Eptatretinae</taxon>
        <taxon>Eptatretus</taxon>
    </lineage>
</organism>
<dbReference type="Gene3D" id="1.25.40.20">
    <property type="entry name" value="Ankyrin repeat-containing domain"/>
    <property type="match status" value="4"/>
</dbReference>
<feature type="repeat" description="ANK" evidence="1">
    <location>
        <begin position="540"/>
        <end position="572"/>
    </location>
</feature>
<feature type="repeat" description="ANK" evidence="1">
    <location>
        <begin position="85"/>
        <end position="117"/>
    </location>
</feature>
<dbReference type="Ensembl" id="ENSEBUT00000020354.1">
    <property type="protein sequence ID" value="ENSEBUP00000019779.1"/>
    <property type="gene ID" value="ENSEBUG00000012271.1"/>
</dbReference>
<feature type="region of interest" description="Disordered" evidence="2">
    <location>
        <begin position="633"/>
        <end position="662"/>
    </location>
</feature>
<dbReference type="SUPFAM" id="SSF48403">
    <property type="entry name" value="Ankyrin repeat"/>
    <property type="match status" value="2"/>
</dbReference>
<feature type="compositionally biased region" description="Basic residues" evidence="2">
    <location>
        <begin position="401"/>
        <end position="416"/>
    </location>
</feature>
<reference evidence="3" key="2">
    <citation type="submission" date="2025-09" db="UniProtKB">
        <authorList>
            <consortium name="Ensembl"/>
        </authorList>
    </citation>
    <scope>IDENTIFICATION</scope>
</reference>
<feature type="repeat" description="ANK" evidence="1">
    <location>
        <begin position="189"/>
        <end position="221"/>
    </location>
</feature>
<feature type="region of interest" description="Disordered" evidence="2">
    <location>
        <begin position="394"/>
        <end position="417"/>
    </location>
</feature>
<dbReference type="PANTHER" id="PTHR24127:SF1">
    <property type="entry name" value="ANKYRIN REPEAT AND EF-HAND DOMAIN-CONTAINING PROTEIN 1"/>
    <property type="match status" value="1"/>
</dbReference>
<reference evidence="3" key="1">
    <citation type="submission" date="2025-08" db="UniProtKB">
        <authorList>
            <consortium name="Ensembl"/>
        </authorList>
    </citation>
    <scope>IDENTIFICATION</scope>
</reference>
<feature type="repeat" description="ANK" evidence="1">
    <location>
        <begin position="52"/>
        <end position="84"/>
    </location>
</feature>
<dbReference type="GeneTree" id="ENSGT00940000156852"/>
<protein>
    <submittedName>
        <fullName evidence="3">Ankyrin repeat and EF-hand domain containing 1b</fullName>
    </submittedName>
</protein>
<evidence type="ECO:0000313" key="3">
    <source>
        <dbReference type="Ensembl" id="ENSEBUP00000019779.1"/>
    </source>
</evidence>
<evidence type="ECO:0000256" key="1">
    <source>
        <dbReference type="PROSITE-ProRule" id="PRU00023"/>
    </source>
</evidence>
<keyword evidence="4" id="KW-1185">Reference proteome</keyword>
<dbReference type="AlphaFoldDB" id="A0A8C4QS59"/>
<proteinExistence type="predicted"/>
<dbReference type="PROSITE" id="PS50088">
    <property type="entry name" value="ANK_REPEAT"/>
    <property type="match status" value="7"/>
</dbReference>
<dbReference type="Pfam" id="PF00023">
    <property type="entry name" value="Ank"/>
    <property type="match status" value="1"/>
</dbReference>
<feature type="repeat" description="ANK" evidence="1">
    <location>
        <begin position="255"/>
        <end position="287"/>
    </location>
</feature>
<evidence type="ECO:0000313" key="4">
    <source>
        <dbReference type="Proteomes" id="UP000694388"/>
    </source>
</evidence>
<dbReference type="OMA" id="ATDNFMW"/>
<dbReference type="PROSITE" id="PS50297">
    <property type="entry name" value="ANK_REP_REGION"/>
    <property type="match status" value="7"/>
</dbReference>
<dbReference type="InterPro" id="IPR052801">
    <property type="entry name" value="Ankyrin-EF-hand"/>
</dbReference>
<name>A0A8C4QS59_EPTBU</name>
<dbReference type="SMART" id="SM00248">
    <property type="entry name" value="ANK"/>
    <property type="match status" value="10"/>
</dbReference>
<dbReference type="PANTHER" id="PTHR24127">
    <property type="entry name" value="ANKYRIN REPEAT AND EF-HAND DOMAIN-CONTAINING PROTEIN 1"/>
    <property type="match status" value="1"/>
</dbReference>